<keyword evidence="5" id="KW-1185">Reference proteome</keyword>
<keyword evidence="2" id="KW-0539">Nucleus</keyword>
<dbReference type="AlphaFoldDB" id="A0A9Q0ANA9"/>
<dbReference type="PANTHER" id="PTHR37534">
    <property type="entry name" value="TRANSCRIPTIONAL ACTIVATOR PROTEIN UGA3"/>
    <property type="match status" value="1"/>
</dbReference>
<evidence type="ECO:0000256" key="1">
    <source>
        <dbReference type="ARBA" id="ARBA00004123"/>
    </source>
</evidence>
<evidence type="ECO:0000256" key="3">
    <source>
        <dbReference type="SAM" id="MobiDB-lite"/>
    </source>
</evidence>
<dbReference type="PANTHER" id="PTHR37534:SF20">
    <property type="entry name" value="PRO1A C6 ZINK-FINGER PROTEIN"/>
    <property type="match status" value="1"/>
</dbReference>
<evidence type="ECO:0000256" key="2">
    <source>
        <dbReference type="ARBA" id="ARBA00023242"/>
    </source>
</evidence>
<dbReference type="Pfam" id="PF11951">
    <property type="entry name" value="Fungal_trans_2"/>
    <property type="match status" value="1"/>
</dbReference>
<accession>A0A9Q0ANA9</accession>
<organism evidence="4 5">
    <name type="scientific">Neoarthrinium moseri</name>
    <dbReference type="NCBI Taxonomy" id="1658444"/>
    <lineage>
        <taxon>Eukaryota</taxon>
        <taxon>Fungi</taxon>
        <taxon>Dikarya</taxon>
        <taxon>Ascomycota</taxon>
        <taxon>Pezizomycotina</taxon>
        <taxon>Sordariomycetes</taxon>
        <taxon>Xylariomycetidae</taxon>
        <taxon>Amphisphaeriales</taxon>
        <taxon>Apiosporaceae</taxon>
        <taxon>Neoarthrinium</taxon>
    </lineage>
</organism>
<dbReference type="EMBL" id="JAFIMR010000009">
    <property type="protein sequence ID" value="KAI1874507.1"/>
    <property type="molecule type" value="Genomic_DNA"/>
</dbReference>
<dbReference type="Proteomes" id="UP000829685">
    <property type="component" value="Unassembled WGS sequence"/>
</dbReference>
<proteinExistence type="predicted"/>
<dbReference type="GO" id="GO:0005634">
    <property type="term" value="C:nucleus"/>
    <property type="evidence" value="ECO:0007669"/>
    <property type="project" value="UniProtKB-SubCell"/>
</dbReference>
<gene>
    <name evidence="4" type="ORF">JX265_004715</name>
</gene>
<name>A0A9Q0ANA9_9PEZI</name>
<evidence type="ECO:0000313" key="4">
    <source>
        <dbReference type="EMBL" id="KAI1874507.1"/>
    </source>
</evidence>
<sequence length="595" mass="65166">MAAELKAEVRQSARERRARSFPKAARPTSSSHVAPAVPHTASSTVLGSSTSADHSRSLSSPLETESHHLRISYHRGDDVRTGTIGGASARLSKGSPTDNSFGTRDLSQDYDELDLVAVMRYMDTIFPQMFPYYCPPTYNGGRDWLLVQVLQSPTLLNITSCISLLFYSDMTQEQEERISNESMLRNATTRHELGRRVEKAIASLQSDILALSSPSDILPSPQPSIKTQDKLYSDARLLGSILQLLCFEVGSGNSANSLSHLDAALTLFVRILHDYGTKVGNKEADRPTFALVLERMARPSRQLSLIDGVSPMNTDQAAFRFYSTVLLINDILISSSLSRAPRLQDYHLDLLGMRNSSSRKSGASEQPGSPQTCTLDVEIIIGCQGWVLFWIGEALSLDFWKKDQVKQAQLDAMDLVDRANVIKNALEEGIRSLAVTSTSPPNIMDLDETGEQDRVLDQTIRLTKTWADAALIFLSMAVSGWQPYALATSSAVERVLDSVEHLAAAKNVAVVNRLVWPLCVAGCLAKPDQHPRIRAIIAGLGPKGLFSTLSQAIEIMERAWAGPSSEADRREGIAEGRDLDLALCLNSLGYPVLLV</sequence>
<feature type="compositionally biased region" description="Basic and acidic residues" evidence="3">
    <location>
        <begin position="1"/>
        <end position="15"/>
    </location>
</feature>
<comment type="subcellular location">
    <subcellularLocation>
        <location evidence="1">Nucleus</location>
    </subcellularLocation>
</comment>
<feature type="region of interest" description="Disordered" evidence="3">
    <location>
        <begin position="1"/>
        <end position="67"/>
    </location>
</feature>
<comment type="caution">
    <text evidence="4">The sequence shown here is derived from an EMBL/GenBank/DDBJ whole genome shotgun (WGS) entry which is preliminary data.</text>
</comment>
<feature type="compositionally biased region" description="Polar residues" evidence="3">
    <location>
        <begin position="40"/>
        <end position="63"/>
    </location>
</feature>
<feature type="region of interest" description="Disordered" evidence="3">
    <location>
        <begin position="83"/>
        <end position="104"/>
    </location>
</feature>
<reference evidence="4" key="1">
    <citation type="submission" date="2021-03" db="EMBL/GenBank/DDBJ databases">
        <title>Revisited historic fungal species revealed as producer of novel bioactive compounds through whole genome sequencing and comparative genomics.</title>
        <authorList>
            <person name="Vignolle G.A."/>
            <person name="Hochenegger N."/>
            <person name="Mach R.L."/>
            <person name="Mach-Aigner A.R."/>
            <person name="Javad Rahimi M."/>
            <person name="Salim K.A."/>
            <person name="Chan C.M."/>
            <person name="Lim L.B.L."/>
            <person name="Cai F."/>
            <person name="Druzhinina I.S."/>
            <person name="U'Ren J.M."/>
            <person name="Derntl C."/>
        </authorList>
    </citation>
    <scope>NUCLEOTIDE SEQUENCE</scope>
    <source>
        <strain evidence="4">TUCIM 5799</strain>
    </source>
</reference>
<protein>
    <submittedName>
        <fullName evidence="4">Uncharacterized protein</fullName>
    </submittedName>
</protein>
<evidence type="ECO:0000313" key="5">
    <source>
        <dbReference type="Proteomes" id="UP000829685"/>
    </source>
</evidence>
<dbReference type="InterPro" id="IPR021858">
    <property type="entry name" value="Fun_TF"/>
</dbReference>